<feature type="transmembrane region" description="Helical" evidence="5">
    <location>
        <begin position="108"/>
        <end position="128"/>
    </location>
</feature>
<proteinExistence type="predicted"/>
<evidence type="ECO:0000259" key="6">
    <source>
        <dbReference type="PROSITE" id="PS50850"/>
    </source>
</evidence>
<feature type="transmembrane region" description="Helical" evidence="5">
    <location>
        <begin position="329"/>
        <end position="347"/>
    </location>
</feature>
<feature type="transmembrane region" description="Helical" evidence="5">
    <location>
        <begin position="35"/>
        <end position="53"/>
    </location>
</feature>
<feature type="transmembrane region" description="Helical" evidence="5">
    <location>
        <begin position="135"/>
        <end position="155"/>
    </location>
</feature>
<protein>
    <submittedName>
        <fullName evidence="8">MFS domain-containing protein</fullName>
    </submittedName>
</protein>
<keyword evidence="3 5" id="KW-1133">Transmembrane helix</keyword>
<dbReference type="WBParaSite" id="L893_g19568.t1">
    <property type="protein sequence ID" value="L893_g19568.t1"/>
    <property type="gene ID" value="L893_g19568"/>
</dbReference>
<evidence type="ECO:0000313" key="8">
    <source>
        <dbReference type="WBParaSite" id="L893_g19568.t1"/>
    </source>
</evidence>
<keyword evidence="4 5" id="KW-0472">Membrane</keyword>
<dbReference type="Proteomes" id="UP000095287">
    <property type="component" value="Unplaced"/>
</dbReference>
<accession>A0A1I7YTJ1</accession>
<dbReference type="SUPFAM" id="SSF103473">
    <property type="entry name" value="MFS general substrate transporter"/>
    <property type="match status" value="1"/>
</dbReference>
<feature type="domain" description="Major facilitator superfamily (MFS) profile" evidence="6">
    <location>
        <begin position="47"/>
        <end position="486"/>
    </location>
</feature>
<dbReference type="InterPro" id="IPR020846">
    <property type="entry name" value="MFS_dom"/>
</dbReference>
<comment type="subcellular location">
    <subcellularLocation>
        <location evidence="1">Membrane</location>
        <topology evidence="1">Multi-pass membrane protein</topology>
    </subcellularLocation>
</comment>
<organism evidence="7 8">
    <name type="scientific">Steinernema glaseri</name>
    <dbReference type="NCBI Taxonomy" id="37863"/>
    <lineage>
        <taxon>Eukaryota</taxon>
        <taxon>Metazoa</taxon>
        <taxon>Ecdysozoa</taxon>
        <taxon>Nematoda</taxon>
        <taxon>Chromadorea</taxon>
        <taxon>Rhabditida</taxon>
        <taxon>Tylenchina</taxon>
        <taxon>Panagrolaimomorpha</taxon>
        <taxon>Strongyloidoidea</taxon>
        <taxon>Steinernematidae</taxon>
        <taxon>Steinernema</taxon>
    </lineage>
</organism>
<dbReference type="GO" id="GO:0016020">
    <property type="term" value="C:membrane"/>
    <property type="evidence" value="ECO:0007669"/>
    <property type="project" value="UniProtKB-SubCell"/>
</dbReference>
<feature type="transmembrane region" description="Helical" evidence="5">
    <location>
        <begin position="368"/>
        <end position="387"/>
    </location>
</feature>
<keyword evidence="7" id="KW-1185">Reference proteome</keyword>
<evidence type="ECO:0000256" key="1">
    <source>
        <dbReference type="ARBA" id="ARBA00004141"/>
    </source>
</evidence>
<evidence type="ECO:0000313" key="7">
    <source>
        <dbReference type="Proteomes" id="UP000095287"/>
    </source>
</evidence>
<reference evidence="8" key="1">
    <citation type="submission" date="2016-11" db="UniProtKB">
        <authorList>
            <consortium name="WormBaseParasite"/>
        </authorList>
    </citation>
    <scope>IDENTIFICATION</scope>
</reference>
<dbReference type="FunFam" id="1.20.1250.20:FF:000532">
    <property type="entry name" value="SLC (SoLute Carrier) homolog"/>
    <property type="match status" value="1"/>
</dbReference>
<dbReference type="Gene3D" id="1.20.1250.20">
    <property type="entry name" value="MFS general substrate transporter like domains"/>
    <property type="match status" value="2"/>
</dbReference>
<feature type="transmembrane region" description="Helical" evidence="5">
    <location>
        <begin position="230"/>
        <end position="247"/>
    </location>
</feature>
<dbReference type="GO" id="GO:0022857">
    <property type="term" value="F:transmembrane transporter activity"/>
    <property type="evidence" value="ECO:0007669"/>
    <property type="project" value="InterPro"/>
</dbReference>
<dbReference type="AlphaFoldDB" id="A0A1I7YTJ1"/>
<evidence type="ECO:0000256" key="5">
    <source>
        <dbReference type="SAM" id="Phobius"/>
    </source>
</evidence>
<sequence length="502" mass="54770">MVTADHIDPSLRKSPKMTAVDAPPLFSPKSVRLRMALLMMFGLTCTVAIRSNLGVTVVCMVNSTLVQSPERWTPNSSDAEQCPAASGKRIEEFGYDGSLPWDLHTQGLMFTAISIGSFVALLPAGYCADRYSPRMIISSCIIISALITYASPWLAELSIYGFIASRFLLGCAYAFIMPSLTAIASRWFVPDERSTLSAIHTSGVQIGGVFLGLVTPPLCSFKDIGGWPNVYYLCATLALLWSLLWLCSSSNFPEQNRSISDHEQCYISERIVAKRGQKKRMFPWRAAFSSPPFLAVLFARVSLITQQYIMTFYAASFIRDVLKSDLRSNGFFTTLPYVANFIAKLAVSGLADLLKQKRVLSHNSSTKLFQTTANFGNAFCFAALALVADCHHVFLAVVLMTTQAVFTSCVSPGLHTSALSIAPLHAGSVQSVTMFVANIFSSAAPTFISAILVHNTPDEWSIVFFTIAAMNVFTGVFFAVFGSANAQEWSKPRRTGGVTPNS</sequence>
<keyword evidence="2 5" id="KW-0812">Transmembrane</keyword>
<dbReference type="InterPro" id="IPR036259">
    <property type="entry name" value="MFS_trans_sf"/>
</dbReference>
<dbReference type="InterPro" id="IPR011701">
    <property type="entry name" value="MFS"/>
</dbReference>
<feature type="transmembrane region" description="Helical" evidence="5">
    <location>
        <begin position="167"/>
        <end position="189"/>
    </location>
</feature>
<feature type="transmembrane region" description="Helical" evidence="5">
    <location>
        <begin position="284"/>
        <end position="309"/>
    </location>
</feature>
<dbReference type="InterPro" id="IPR050382">
    <property type="entry name" value="MFS_Na/Anion_cotransporter"/>
</dbReference>
<feature type="transmembrane region" description="Helical" evidence="5">
    <location>
        <begin position="435"/>
        <end position="454"/>
    </location>
</feature>
<dbReference type="Pfam" id="PF07690">
    <property type="entry name" value="MFS_1"/>
    <property type="match status" value="1"/>
</dbReference>
<dbReference type="PROSITE" id="PS50850">
    <property type="entry name" value="MFS"/>
    <property type="match status" value="1"/>
</dbReference>
<dbReference type="GO" id="GO:0006820">
    <property type="term" value="P:monoatomic anion transport"/>
    <property type="evidence" value="ECO:0007669"/>
    <property type="project" value="TreeGrafter"/>
</dbReference>
<evidence type="ECO:0000256" key="4">
    <source>
        <dbReference type="ARBA" id="ARBA00023136"/>
    </source>
</evidence>
<evidence type="ECO:0000256" key="2">
    <source>
        <dbReference type="ARBA" id="ARBA00022692"/>
    </source>
</evidence>
<feature type="transmembrane region" description="Helical" evidence="5">
    <location>
        <begin position="196"/>
        <end position="218"/>
    </location>
</feature>
<dbReference type="PANTHER" id="PTHR11662">
    <property type="entry name" value="SOLUTE CARRIER FAMILY 17"/>
    <property type="match status" value="1"/>
</dbReference>
<name>A0A1I7YTJ1_9BILA</name>
<evidence type="ECO:0000256" key="3">
    <source>
        <dbReference type="ARBA" id="ARBA00022989"/>
    </source>
</evidence>
<feature type="transmembrane region" description="Helical" evidence="5">
    <location>
        <begin position="460"/>
        <end position="484"/>
    </location>
</feature>
<dbReference type="PANTHER" id="PTHR11662:SF405">
    <property type="entry name" value="PROTEIN CBG12249"/>
    <property type="match status" value="1"/>
</dbReference>